<proteinExistence type="predicted"/>
<reference evidence="1" key="1">
    <citation type="submission" date="2023-02" db="EMBL/GenBank/DDBJ databases">
        <title>Genome of toxic invasive species Heracleum sosnowskyi carries increased number of genes despite the absence of recent whole-genome duplications.</title>
        <authorList>
            <person name="Schelkunov M."/>
            <person name="Shtratnikova V."/>
            <person name="Makarenko M."/>
            <person name="Klepikova A."/>
            <person name="Omelchenko D."/>
            <person name="Novikova G."/>
            <person name="Obukhova E."/>
            <person name="Bogdanov V."/>
            <person name="Penin A."/>
            <person name="Logacheva M."/>
        </authorList>
    </citation>
    <scope>NUCLEOTIDE SEQUENCE</scope>
    <source>
        <strain evidence="1">Hsosn_3</strain>
        <tissue evidence="1">Leaf</tissue>
    </source>
</reference>
<name>A0AAD8I1G0_9APIA</name>
<sequence length="122" mass="13758">MEDRHSEILAQSLGLDEKYGELIGLLKGGEVSTIGQTSTQRQRTELAPTYSTNIKKFIDDTSSSLDNYTSTFVDNVDTMISNLAEFNNRMTEKLVDLKKGAEHIVEERASLRAWLLDFKNNV</sequence>
<dbReference type="AlphaFoldDB" id="A0AAD8I1G0"/>
<protein>
    <submittedName>
        <fullName evidence="1">Uncharacterized protein</fullName>
    </submittedName>
</protein>
<accession>A0AAD8I1G0</accession>
<reference evidence="1" key="2">
    <citation type="submission" date="2023-05" db="EMBL/GenBank/DDBJ databases">
        <authorList>
            <person name="Schelkunov M.I."/>
        </authorList>
    </citation>
    <scope>NUCLEOTIDE SEQUENCE</scope>
    <source>
        <strain evidence="1">Hsosn_3</strain>
        <tissue evidence="1">Leaf</tissue>
    </source>
</reference>
<evidence type="ECO:0000313" key="2">
    <source>
        <dbReference type="Proteomes" id="UP001237642"/>
    </source>
</evidence>
<gene>
    <name evidence="1" type="ORF">POM88_032959</name>
</gene>
<dbReference type="Proteomes" id="UP001237642">
    <property type="component" value="Unassembled WGS sequence"/>
</dbReference>
<keyword evidence="2" id="KW-1185">Reference proteome</keyword>
<comment type="caution">
    <text evidence="1">The sequence shown here is derived from an EMBL/GenBank/DDBJ whole genome shotgun (WGS) entry which is preliminary data.</text>
</comment>
<organism evidence="1 2">
    <name type="scientific">Heracleum sosnowskyi</name>
    <dbReference type="NCBI Taxonomy" id="360622"/>
    <lineage>
        <taxon>Eukaryota</taxon>
        <taxon>Viridiplantae</taxon>
        <taxon>Streptophyta</taxon>
        <taxon>Embryophyta</taxon>
        <taxon>Tracheophyta</taxon>
        <taxon>Spermatophyta</taxon>
        <taxon>Magnoliopsida</taxon>
        <taxon>eudicotyledons</taxon>
        <taxon>Gunneridae</taxon>
        <taxon>Pentapetalae</taxon>
        <taxon>asterids</taxon>
        <taxon>campanulids</taxon>
        <taxon>Apiales</taxon>
        <taxon>Apiaceae</taxon>
        <taxon>Apioideae</taxon>
        <taxon>apioid superclade</taxon>
        <taxon>Tordylieae</taxon>
        <taxon>Tordyliinae</taxon>
        <taxon>Heracleum</taxon>
    </lineage>
</organism>
<evidence type="ECO:0000313" key="1">
    <source>
        <dbReference type="EMBL" id="KAK1376766.1"/>
    </source>
</evidence>
<dbReference type="EMBL" id="JAUIZM010000007">
    <property type="protein sequence ID" value="KAK1376766.1"/>
    <property type="molecule type" value="Genomic_DNA"/>
</dbReference>